<feature type="non-terminal residue" evidence="2">
    <location>
        <position position="1"/>
    </location>
</feature>
<gene>
    <name evidence="2" type="ORF">PCOR1329_LOCUS7741</name>
</gene>
<feature type="region of interest" description="Disordered" evidence="1">
    <location>
        <begin position="623"/>
        <end position="643"/>
    </location>
</feature>
<comment type="caution">
    <text evidence="2">The sequence shown here is derived from an EMBL/GenBank/DDBJ whole genome shotgun (WGS) entry which is preliminary data.</text>
</comment>
<organism evidence="2 3">
    <name type="scientific">Prorocentrum cordatum</name>
    <dbReference type="NCBI Taxonomy" id="2364126"/>
    <lineage>
        <taxon>Eukaryota</taxon>
        <taxon>Sar</taxon>
        <taxon>Alveolata</taxon>
        <taxon>Dinophyceae</taxon>
        <taxon>Prorocentrales</taxon>
        <taxon>Prorocentraceae</taxon>
        <taxon>Prorocentrum</taxon>
    </lineage>
</organism>
<dbReference type="EMBL" id="CAUYUJ010002110">
    <property type="protein sequence ID" value="CAK0799220.1"/>
    <property type="molecule type" value="Genomic_DNA"/>
</dbReference>
<evidence type="ECO:0000313" key="2">
    <source>
        <dbReference type="EMBL" id="CAK0799220.1"/>
    </source>
</evidence>
<protein>
    <submittedName>
        <fullName evidence="2">Uncharacterized protein</fullName>
    </submittedName>
</protein>
<evidence type="ECO:0000313" key="3">
    <source>
        <dbReference type="Proteomes" id="UP001189429"/>
    </source>
</evidence>
<reference evidence="2" key="1">
    <citation type="submission" date="2023-10" db="EMBL/GenBank/DDBJ databases">
        <authorList>
            <person name="Chen Y."/>
            <person name="Shah S."/>
            <person name="Dougan E. K."/>
            <person name="Thang M."/>
            <person name="Chan C."/>
        </authorList>
    </citation>
    <scope>NUCLEOTIDE SEQUENCE [LARGE SCALE GENOMIC DNA]</scope>
</reference>
<keyword evidence="3" id="KW-1185">Reference proteome</keyword>
<feature type="compositionally biased region" description="Basic and acidic residues" evidence="1">
    <location>
        <begin position="623"/>
        <end position="634"/>
    </location>
</feature>
<accession>A0ABN9Q4P9</accession>
<sequence>LQRCSGSRPVPSWCLCRSCSLDLSCPGPRRAPAKKPTGHARPGGLRGRGRERMLGDRGQTGPEVVLSSGEGSACAGPGASCQDSKCCLDGGAAGYQCFAKNDDWAQCLESCEKGPHEDETDGEYDQYGNFKKFEWGCKKLGERSKKGCDSIGNKTECSAESERCTWGSKGGKDACLITCAVLPADDACSSQDHCMVHDGKCQPSCDAYGKEQKCPTERCMWGGDQCMTACWAIHDQSTCEGAMWDPRGCIWQGGQCLKDPCSGGDENCLDTSCCSSARGGMGKTCFRKDKYYGKCMELCEKADDTEGWDCEALGNRTRFESGCAFIGHSCADTGLCCSPGSACVVKDEHFTGCIQTQIISTWSAQSVPIPSDWEGTTIGGSRDEYQMQAAGEGEDKADATLFCFMAYLPDSGEVPLRDVAKELGASIYGCDGYAEFESWGSGKKVWDTGDGGASITNTDVFLNVWQQVQQHGGYMKADWTVKVDPDAVMVADRLKSHIYGLNAKKDVPIYLKNNNMDPGLGNNGFLGAIEVFSKRALQIYFDNWEGCKEAYGLDSGEDGFMKGCMDALGVGFMTDGDMFDPDFSPGACAHAERAAFHPLKEASQWRCCWDIIQGKTRDVKYGKCDMGPDGRSPPEPEYGGTAR</sequence>
<evidence type="ECO:0000256" key="1">
    <source>
        <dbReference type="SAM" id="MobiDB-lite"/>
    </source>
</evidence>
<feature type="region of interest" description="Disordered" evidence="1">
    <location>
        <begin position="30"/>
        <end position="62"/>
    </location>
</feature>
<name>A0ABN9Q4P9_9DINO</name>
<dbReference type="Proteomes" id="UP001189429">
    <property type="component" value="Unassembled WGS sequence"/>
</dbReference>
<proteinExistence type="predicted"/>